<dbReference type="EMBL" id="SEWG01000001">
    <property type="protein sequence ID" value="RYU92331.1"/>
    <property type="molecule type" value="Genomic_DNA"/>
</dbReference>
<name>A0A4Q5LS10_9SPHI</name>
<protein>
    <recommendedName>
        <fullName evidence="4">Lipoprotein</fullName>
    </recommendedName>
</protein>
<evidence type="ECO:0008006" key="4">
    <source>
        <dbReference type="Google" id="ProtNLM"/>
    </source>
</evidence>
<dbReference type="AlphaFoldDB" id="A0A4Q5LS10"/>
<organism evidence="2 3">
    <name type="scientific">Mucilaginibacter terrigena</name>
    <dbReference type="NCBI Taxonomy" id="2492395"/>
    <lineage>
        <taxon>Bacteria</taxon>
        <taxon>Pseudomonadati</taxon>
        <taxon>Bacteroidota</taxon>
        <taxon>Sphingobacteriia</taxon>
        <taxon>Sphingobacteriales</taxon>
        <taxon>Sphingobacteriaceae</taxon>
        <taxon>Mucilaginibacter</taxon>
    </lineage>
</organism>
<reference evidence="2 3" key="1">
    <citation type="submission" date="2019-02" db="EMBL/GenBank/DDBJ databases">
        <title>Bacterial novel species Mucilaginibacter sp. 17JY9-4 isolated from soil.</title>
        <authorList>
            <person name="Jung H.-Y."/>
        </authorList>
    </citation>
    <scope>NUCLEOTIDE SEQUENCE [LARGE SCALE GENOMIC DNA]</scope>
    <source>
        <strain evidence="2 3">17JY9-4</strain>
    </source>
</reference>
<keyword evidence="1" id="KW-0732">Signal</keyword>
<feature type="chain" id="PRO_5020509486" description="Lipoprotein" evidence="1">
    <location>
        <begin position="22"/>
        <end position="181"/>
    </location>
</feature>
<proteinExistence type="predicted"/>
<dbReference type="RefSeq" id="WP_129875058.1">
    <property type="nucleotide sequence ID" value="NZ_SEWG01000001.1"/>
</dbReference>
<dbReference type="OrthoDB" id="666398at2"/>
<gene>
    <name evidence="2" type="ORF">EWM62_02530</name>
</gene>
<evidence type="ECO:0000256" key="1">
    <source>
        <dbReference type="SAM" id="SignalP"/>
    </source>
</evidence>
<evidence type="ECO:0000313" key="3">
    <source>
        <dbReference type="Proteomes" id="UP000293331"/>
    </source>
</evidence>
<keyword evidence="3" id="KW-1185">Reference proteome</keyword>
<evidence type="ECO:0000313" key="2">
    <source>
        <dbReference type="EMBL" id="RYU92331.1"/>
    </source>
</evidence>
<accession>A0A4Q5LS10</accession>
<comment type="caution">
    <text evidence="2">The sequence shown here is derived from an EMBL/GenBank/DDBJ whole genome shotgun (WGS) entry which is preliminary data.</text>
</comment>
<feature type="signal peptide" evidence="1">
    <location>
        <begin position="1"/>
        <end position="21"/>
    </location>
</feature>
<dbReference type="Proteomes" id="UP000293331">
    <property type="component" value="Unassembled WGS sequence"/>
</dbReference>
<sequence length="181" mass="20028">MKKLYTILLVLLVAGSLNSCSKDDITTTGTYSAKDFDKSLKVWAAYKTSVNNSYTYTTLRQSFSSNNSETQLTVINGEVTKRDYVNFQYDGASSTHDRIILKEWHETPANLGSHTDEGAAILTLDEVYDKAKNVWLKADTKTNDIFFEAKNNGILSTAGYTLKGCADDCFFGINITSVTAL</sequence>